<dbReference type="WBParaSite" id="Csp11.Scaffold629.g9033.t1">
    <property type="protein sequence ID" value="Csp11.Scaffold629.g9033.t1"/>
    <property type="gene ID" value="Csp11.Scaffold629.g9033"/>
</dbReference>
<evidence type="ECO:0000256" key="3">
    <source>
        <dbReference type="SAM" id="MobiDB-lite"/>
    </source>
</evidence>
<dbReference type="AlphaFoldDB" id="A0A1I7UGA9"/>
<dbReference type="Proteomes" id="UP000095282">
    <property type="component" value="Unplaced"/>
</dbReference>
<keyword evidence="1 2" id="KW-0430">Lectin</keyword>
<feature type="compositionally biased region" description="Basic residues" evidence="3">
    <location>
        <begin position="171"/>
        <end position="191"/>
    </location>
</feature>
<proteinExistence type="predicted"/>
<evidence type="ECO:0000259" key="4">
    <source>
        <dbReference type="PROSITE" id="PS51304"/>
    </source>
</evidence>
<name>A0A1I7UGA9_9PELO</name>
<dbReference type="eggNOG" id="ENOG502TIZF">
    <property type="taxonomic scope" value="Eukaryota"/>
</dbReference>
<dbReference type="Pfam" id="PF00337">
    <property type="entry name" value="Gal-bind_lectin"/>
    <property type="match status" value="1"/>
</dbReference>
<feature type="compositionally biased region" description="Low complexity" evidence="3">
    <location>
        <begin position="193"/>
        <end position="205"/>
    </location>
</feature>
<reference evidence="6" key="1">
    <citation type="submission" date="2016-11" db="UniProtKB">
        <authorList>
            <consortium name="WormBaseParasite"/>
        </authorList>
    </citation>
    <scope>IDENTIFICATION</scope>
</reference>
<dbReference type="InterPro" id="IPR001079">
    <property type="entry name" value="Galectin_CRD"/>
</dbReference>
<dbReference type="InterPro" id="IPR013320">
    <property type="entry name" value="ConA-like_dom_sf"/>
</dbReference>
<organism evidence="5 6">
    <name type="scientific">Caenorhabditis tropicalis</name>
    <dbReference type="NCBI Taxonomy" id="1561998"/>
    <lineage>
        <taxon>Eukaryota</taxon>
        <taxon>Metazoa</taxon>
        <taxon>Ecdysozoa</taxon>
        <taxon>Nematoda</taxon>
        <taxon>Chromadorea</taxon>
        <taxon>Rhabditida</taxon>
        <taxon>Rhabditina</taxon>
        <taxon>Rhabditomorpha</taxon>
        <taxon>Rhabditoidea</taxon>
        <taxon>Rhabditidae</taxon>
        <taxon>Peloderinae</taxon>
        <taxon>Caenorhabditis</taxon>
    </lineage>
</organism>
<feature type="domain" description="Galectin" evidence="4">
    <location>
        <begin position="36"/>
        <end position="159"/>
    </location>
</feature>
<evidence type="ECO:0000256" key="1">
    <source>
        <dbReference type="ARBA" id="ARBA00022734"/>
    </source>
</evidence>
<feature type="region of interest" description="Disordered" evidence="3">
    <location>
        <begin position="164"/>
        <end position="205"/>
    </location>
</feature>
<dbReference type="PROSITE" id="PS51304">
    <property type="entry name" value="GALECTIN"/>
    <property type="match status" value="1"/>
</dbReference>
<evidence type="ECO:0000313" key="6">
    <source>
        <dbReference type="WBParaSite" id="Csp11.Scaffold629.g9033.t1"/>
    </source>
</evidence>
<protein>
    <recommendedName>
        <fullName evidence="2">Galectin</fullName>
    </recommendedName>
</protein>
<dbReference type="SMART" id="SM00908">
    <property type="entry name" value="Gal-bind_lectin"/>
    <property type="match status" value="1"/>
</dbReference>
<evidence type="ECO:0000313" key="5">
    <source>
        <dbReference type="Proteomes" id="UP000095282"/>
    </source>
</evidence>
<evidence type="ECO:0000256" key="2">
    <source>
        <dbReference type="RuleBase" id="RU102079"/>
    </source>
</evidence>
<dbReference type="Gene3D" id="2.60.120.200">
    <property type="match status" value="1"/>
</dbReference>
<sequence length="205" mass="22968">MIFLLLFLFQNGYAYQFPTASQQLYCNRIIGDRNHQTVLFTRPLQNGDMITWNGTVVSAASIRYSLYNGDQIPFHWRQDLPAQHTIFNNFVGRWGTEAYGPSFYQIGQPYQVSVKLVGNQFQAFSNGVLLYTFPVRSAVDNIVALDSVGSVVINWIEMECANPPFTTRAPRPSRRPRRDHGGHGHGGRGGHGRFSSSGSSSDESC</sequence>
<accession>A0A1I7UGA9</accession>
<dbReference type="GO" id="GO:0030246">
    <property type="term" value="F:carbohydrate binding"/>
    <property type="evidence" value="ECO:0007669"/>
    <property type="project" value="UniProtKB-UniRule"/>
</dbReference>
<keyword evidence="5" id="KW-1185">Reference proteome</keyword>
<dbReference type="SUPFAM" id="SSF49899">
    <property type="entry name" value="Concanavalin A-like lectins/glucanases"/>
    <property type="match status" value="1"/>
</dbReference>